<dbReference type="Proteomes" id="UP000031594">
    <property type="component" value="Unassembled WGS sequence"/>
</dbReference>
<dbReference type="EMBL" id="JQNX01000015">
    <property type="protein sequence ID" value="KIE57737.1"/>
    <property type="molecule type" value="Genomic_DNA"/>
</dbReference>
<dbReference type="EMBL" id="CP037899">
    <property type="protein sequence ID" value="QDQ42898.1"/>
    <property type="molecule type" value="Genomic_DNA"/>
</dbReference>
<dbReference type="InterPro" id="IPR029063">
    <property type="entry name" value="SAM-dependent_MTases_sf"/>
</dbReference>
<evidence type="ECO:0000313" key="3">
    <source>
        <dbReference type="Proteomes" id="UP000031594"/>
    </source>
</evidence>
<dbReference type="Proteomes" id="UP000315925">
    <property type="component" value="Chromosome"/>
</dbReference>
<keyword evidence="3" id="KW-1185">Reference proteome</keyword>
<protein>
    <recommendedName>
        <fullName evidence="5">Methyltransferase family protein</fullName>
    </recommendedName>
</protein>
<evidence type="ECO:0000313" key="4">
    <source>
        <dbReference type="Proteomes" id="UP000315925"/>
    </source>
</evidence>
<dbReference type="Gene3D" id="3.40.50.150">
    <property type="entry name" value="Vaccinia Virus protein VP39"/>
    <property type="match status" value="1"/>
</dbReference>
<sequence>MALRNTFKILKPNGIFRCVLPDLEYEAKNYSSNTDSEASILFLKRTGLGQDKRKYDLLSMLREFYGNSKYRWMWDYKSLSSELKAVGFNSVRRAYFNDSSYDIFKTVETESRWENALGIEAKKCA</sequence>
<reference evidence="4" key="3">
    <citation type="submission" date="2019-03" db="EMBL/GenBank/DDBJ databases">
        <title>Complete genome of Methylacidiphilum kamchatkense Kam1.</title>
        <authorList>
            <person name="Kruse T."/>
            <person name="Murarilal Ratnadevi C."/>
            <person name="Erikstad H.-A."/>
            <person name="Birkeland N.-K."/>
        </authorList>
    </citation>
    <scope>NUCLEOTIDE SEQUENCE [LARGE SCALE GENOMIC DNA]</scope>
    <source>
        <strain evidence="4">kam1</strain>
    </source>
</reference>
<evidence type="ECO:0008006" key="5">
    <source>
        <dbReference type="Google" id="ProtNLM"/>
    </source>
</evidence>
<reference evidence="2" key="2">
    <citation type="journal article" date="2019" name="BMC Genomics">
        <title>Complete genome sequence analysis of the thermoacidophilic verrucomicrobial methanotroph 'Candidatus Methylacidiphilum kamchatkense' strain Kam1 and comparison with its closest relatives.</title>
        <authorList>
            <person name="Kruse T."/>
            <person name="Ratnadevi C.M."/>
            <person name="Erikstad H.A."/>
            <person name="Birkeland N.K."/>
        </authorList>
    </citation>
    <scope>NUCLEOTIDE SEQUENCE</scope>
    <source>
        <strain evidence="2">Kam1</strain>
    </source>
</reference>
<gene>
    <name evidence="1" type="ORF">A946_11620</name>
    <name evidence="2" type="ORF">kam1_1683</name>
</gene>
<name>A0A0C1RI86_9BACT</name>
<proteinExistence type="predicted"/>
<dbReference type="KEGG" id="mkc:kam1_1683"/>
<evidence type="ECO:0000313" key="1">
    <source>
        <dbReference type="EMBL" id="KIE57737.1"/>
    </source>
</evidence>
<dbReference type="AlphaFoldDB" id="A0A0C1RI86"/>
<reference evidence="1 3" key="1">
    <citation type="submission" date="2014-08" db="EMBL/GenBank/DDBJ databases">
        <title>Methylacidiphilum kamchatkense strain Kam1 draft genome sequence.</title>
        <authorList>
            <person name="Birkeland N.-K."/>
            <person name="Erikstad H.A."/>
        </authorList>
    </citation>
    <scope>NUCLEOTIDE SEQUENCE [LARGE SCALE GENOMIC DNA]</scope>
    <source>
        <strain evidence="1 3">Kam1</strain>
    </source>
</reference>
<evidence type="ECO:0000313" key="2">
    <source>
        <dbReference type="EMBL" id="QDQ42898.1"/>
    </source>
</evidence>
<accession>A0A0C1RI86</accession>
<organism evidence="2 4">
    <name type="scientific">Methylacidiphilum kamchatkense Kam1</name>
    <dbReference type="NCBI Taxonomy" id="1202785"/>
    <lineage>
        <taxon>Bacteria</taxon>
        <taxon>Pseudomonadati</taxon>
        <taxon>Verrucomicrobiota</taxon>
        <taxon>Methylacidiphilae</taxon>
        <taxon>Methylacidiphilales</taxon>
        <taxon>Methylacidiphilaceae</taxon>
        <taxon>Methylacidiphilum (ex Ratnadevi et al. 2023)</taxon>
    </lineage>
</organism>